<dbReference type="GeneTree" id="ENSGT01010000229420"/>
<proteinExistence type="predicted"/>
<sequence>EWAAVGASGEEMFPERVPSGAGAAFDLSRLCGSKTVQISQGLLVDWDHLLHDPGSPPCP</sequence>
<evidence type="ECO:0000313" key="1">
    <source>
        <dbReference type="Ensembl" id="ENSUMAP00000003809"/>
    </source>
</evidence>
<protein>
    <submittedName>
        <fullName evidence="1">Uncharacterized protein</fullName>
    </submittedName>
</protein>
<dbReference type="Ensembl" id="ENSUMAT00000004664.1">
    <property type="protein sequence ID" value="ENSUMAP00000003809.1"/>
    <property type="gene ID" value="ENSUMAG00000003134.1"/>
</dbReference>
<name>A0A452T7T6_URSMA</name>
<dbReference type="AlphaFoldDB" id="A0A452T7T6"/>
<organism evidence="1">
    <name type="scientific">Ursus maritimus</name>
    <name type="common">Polar bear</name>
    <name type="synonym">Thalarctos maritimus</name>
    <dbReference type="NCBI Taxonomy" id="29073"/>
    <lineage>
        <taxon>Eukaryota</taxon>
        <taxon>Metazoa</taxon>
        <taxon>Chordata</taxon>
        <taxon>Craniata</taxon>
        <taxon>Vertebrata</taxon>
        <taxon>Euteleostomi</taxon>
        <taxon>Mammalia</taxon>
        <taxon>Eutheria</taxon>
        <taxon>Laurasiatheria</taxon>
        <taxon>Carnivora</taxon>
        <taxon>Caniformia</taxon>
        <taxon>Ursidae</taxon>
        <taxon>Ursus</taxon>
    </lineage>
</organism>
<reference evidence="1" key="1">
    <citation type="submission" date="2019-03" db="UniProtKB">
        <authorList>
            <consortium name="Ensembl"/>
        </authorList>
    </citation>
    <scope>IDENTIFICATION</scope>
</reference>
<accession>A0A452T7T6</accession>